<name>A0A7G9QN91_9SPHI</name>
<evidence type="ECO:0000313" key="1">
    <source>
        <dbReference type="EMBL" id="QNN44816.1"/>
    </source>
</evidence>
<sequence length="147" mass="16915">MIFSELETLKCKCILVNEFMAEHGGFSPAMRPFFAQSSKRIDEAYAMCNIKLLRAISSDIDYQIINHMPFSMALKMRQFLKDEPGADFHAIEILQTETIKKILLAEEIANGEEYWLVHNYLNKPETNPVREEEAQKLNILLSAFQGV</sequence>
<dbReference type="AlphaFoldDB" id="A0A7G9QN91"/>
<accession>A0A7G9QN91</accession>
<reference evidence="1 2" key="1">
    <citation type="submission" date="2020-08" db="EMBL/GenBank/DDBJ databases">
        <title>Genome sequence of Pedobacter roseus KACC 11594T.</title>
        <authorList>
            <person name="Hyun D.-W."/>
            <person name="Bae J.-W."/>
        </authorList>
    </citation>
    <scope>NUCLEOTIDE SEQUENCE [LARGE SCALE GENOMIC DNA]</scope>
    <source>
        <strain evidence="1 2">KACC 11594</strain>
    </source>
</reference>
<dbReference type="Proteomes" id="UP000515806">
    <property type="component" value="Chromosome"/>
</dbReference>
<dbReference type="EMBL" id="CP060723">
    <property type="protein sequence ID" value="QNN44816.1"/>
    <property type="molecule type" value="Genomic_DNA"/>
</dbReference>
<evidence type="ECO:0000313" key="2">
    <source>
        <dbReference type="Proteomes" id="UP000515806"/>
    </source>
</evidence>
<protein>
    <submittedName>
        <fullName evidence="1">Uncharacterized protein</fullName>
    </submittedName>
</protein>
<gene>
    <name evidence="1" type="ORF">H9L23_12370</name>
</gene>
<dbReference type="KEGG" id="proe:H9L23_12370"/>
<proteinExistence type="predicted"/>
<organism evidence="1 2">
    <name type="scientific">Pedobacter roseus</name>
    <dbReference type="NCBI Taxonomy" id="336820"/>
    <lineage>
        <taxon>Bacteria</taxon>
        <taxon>Pseudomonadati</taxon>
        <taxon>Bacteroidota</taxon>
        <taxon>Sphingobacteriia</taxon>
        <taxon>Sphingobacteriales</taxon>
        <taxon>Sphingobacteriaceae</taxon>
        <taxon>Pedobacter</taxon>
    </lineage>
</organism>
<keyword evidence="2" id="KW-1185">Reference proteome</keyword>
<dbReference type="RefSeq" id="WP_187595245.1">
    <property type="nucleotide sequence ID" value="NZ_CP060723.1"/>
</dbReference>